<evidence type="ECO:0000313" key="4">
    <source>
        <dbReference type="Proteomes" id="UP001337723"/>
    </source>
</evidence>
<dbReference type="AlphaFoldDB" id="A0AA48H3L3"/>
<organism evidence="3 4">
    <name type="scientific">Roseicyclus marinus</name>
    <dbReference type="NCBI Taxonomy" id="2161673"/>
    <lineage>
        <taxon>Bacteria</taxon>
        <taxon>Pseudomonadati</taxon>
        <taxon>Pseudomonadota</taxon>
        <taxon>Alphaproteobacteria</taxon>
        <taxon>Rhodobacterales</taxon>
        <taxon>Roseobacteraceae</taxon>
        <taxon>Roseicyclus</taxon>
    </lineage>
</organism>
<evidence type="ECO:0000259" key="2">
    <source>
        <dbReference type="PROSITE" id="PS50830"/>
    </source>
</evidence>
<dbReference type="SMART" id="SM00318">
    <property type="entry name" value="SNc"/>
    <property type="match status" value="1"/>
</dbReference>
<feature type="signal peptide" evidence="1">
    <location>
        <begin position="1"/>
        <end position="18"/>
    </location>
</feature>
<dbReference type="InterPro" id="IPR035437">
    <property type="entry name" value="SNase_OB-fold_sf"/>
</dbReference>
<name>A0AA48H3L3_9RHOB</name>
<proteinExistence type="predicted"/>
<dbReference type="Pfam" id="PF00565">
    <property type="entry name" value="SNase"/>
    <property type="match status" value="1"/>
</dbReference>
<dbReference type="KEGG" id="rmai:MACH21_20860"/>
<dbReference type="EMBL" id="AP027266">
    <property type="protein sequence ID" value="BDW85909.1"/>
    <property type="molecule type" value="Genomic_DNA"/>
</dbReference>
<reference evidence="3 4" key="1">
    <citation type="submission" date="2023-01" db="EMBL/GenBank/DDBJ databases">
        <title>Complete genome sequence of Roseicyclus marinus strain Dej080120_10.</title>
        <authorList>
            <person name="Ueki S."/>
            <person name="Maruyama F."/>
        </authorList>
    </citation>
    <scope>NUCLEOTIDE SEQUENCE [LARGE SCALE GENOMIC DNA]</scope>
    <source>
        <strain evidence="3 4">Dej080120_10</strain>
    </source>
</reference>
<dbReference type="Gene3D" id="2.40.50.90">
    <property type="match status" value="1"/>
</dbReference>
<evidence type="ECO:0000313" key="3">
    <source>
        <dbReference type="EMBL" id="BDW85909.1"/>
    </source>
</evidence>
<keyword evidence="4" id="KW-1185">Reference proteome</keyword>
<dbReference type="Proteomes" id="UP001337723">
    <property type="component" value="Chromosome"/>
</dbReference>
<accession>A0AA48H3L3</accession>
<dbReference type="SUPFAM" id="SSF50199">
    <property type="entry name" value="Staphylococcal nuclease"/>
    <property type="match status" value="1"/>
</dbReference>
<dbReference type="PROSITE" id="PS50830">
    <property type="entry name" value="TNASE_3"/>
    <property type="match status" value="1"/>
</dbReference>
<gene>
    <name evidence="3" type="ORF">MACH21_20860</name>
</gene>
<dbReference type="InterPro" id="IPR016071">
    <property type="entry name" value="Staphylococal_nuclease_OB-fold"/>
</dbReference>
<sequence>MLILGFGGLSLPMSPAMASSDTPPCVVVRVVDGDTVDLDCLGEGRFRARLTGYDTPETHNPRCAAEAVHGQAATRRLRALVADARALEARLGRWDRYERRLVQLSVDGRDVGQRLIAEGLALPYDGGRRPDWCAHLR</sequence>
<keyword evidence="1" id="KW-0732">Signal</keyword>
<feature type="chain" id="PRO_5041212777" description="TNase-like domain-containing protein" evidence="1">
    <location>
        <begin position="19"/>
        <end position="137"/>
    </location>
</feature>
<feature type="domain" description="TNase-like" evidence="2">
    <location>
        <begin position="21"/>
        <end position="121"/>
    </location>
</feature>
<protein>
    <recommendedName>
        <fullName evidence="2">TNase-like domain-containing protein</fullName>
    </recommendedName>
</protein>
<evidence type="ECO:0000256" key="1">
    <source>
        <dbReference type="SAM" id="SignalP"/>
    </source>
</evidence>